<feature type="transmembrane region" description="Helical" evidence="8">
    <location>
        <begin position="581"/>
        <end position="604"/>
    </location>
</feature>
<feature type="compositionally biased region" description="Basic and acidic residues" evidence="7">
    <location>
        <begin position="35"/>
        <end position="58"/>
    </location>
</feature>
<dbReference type="VEuPathDB" id="FungiDB:ASPVEDRAFT_42143"/>
<dbReference type="GO" id="GO:0015293">
    <property type="term" value="F:symporter activity"/>
    <property type="evidence" value="ECO:0007669"/>
    <property type="project" value="TreeGrafter"/>
</dbReference>
<evidence type="ECO:0000313" key="12">
    <source>
        <dbReference type="EMBL" id="OJJ02639.1"/>
    </source>
</evidence>
<dbReference type="GO" id="GO:0005886">
    <property type="term" value="C:plasma membrane"/>
    <property type="evidence" value="ECO:0007669"/>
    <property type="project" value="UniProtKB-SubCell"/>
</dbReference>
<evidence type="ECO:0000313" key="13">
    <source>
        <dbReference type="Proteomes" id="UP000184073"/>
    </source>
</evidence>
<organism evidence="12 13">
    <name type="scientific">Aspergillus versicolor CBS 583.65</name>
    <dbReference type="NCBI Taxonomy" id="1036611"/>
    <lineage>
        <taxon>Eukaryota</taxon>
        <taxon>Fungi</taxon>
        <taxon>Dikarya</taxon>
        <taxon>Ascomycota</taxon>
        <taxon>Pezizomycotina</taxon>
        <taxon>Eurotiomycetes</taxon>
        <taxon>Eurotiomycetidae</taxon>
        <taxon>Eurotiales</taxon>
        <taxon>Aspergillaceae</taxon>
        <taxon>Aspergillus</taxon>
        <taxon>Aspergillus subgen. Nidulantes</taxon>
    </lineage>
</organism>
<comment type="similarity">
    <text evidence="2">Belongs to the concentrative nucleoside transporter (CNT) (TC 2.A.41) family.</text>
</comment>
<evidence type="ECO:0000256" key="8">
    <source>
        <dbReference type="SAM" id="Phobius"/>
    </source>
</evidence>
<feature type="domain" description="Nucleoside transporter/FeoB GTPase Gate" evidence="11">
    <location>
        <begin position="285"/>
        <end position="381"/>
    </location>
</feature>
<dbReference type="Proteomes" id="UP000184073">
    <property type="component" value="Unassembled WGS sequence"/>
</dbReference>
<evidence type="ECO:0000256" key="5">
    <source>
        <dbReference type="ARBA" id="ARBA00022989"/>
    </source>
</evidence>
<dbReference type="EMBL" id="KV878129">
    <property type="protein sequence ID" value="OJJ02639.1"/>
    <property type="molecule type" value="Genomic_DNA"/>
</dbReference>
<dbReference type="InterPro" id="IPR011642">
    <property type="entry name" value="Gate_dom"/>
</dbReference>
<feature type="transmembrane region" description="Helical" evidence="8">
    <location>
        <begin position="359"/>
        <end position="379"/>
    </location>
</feature>
<feature type="transmembrane region" description="Helical" evidence="8">
    <location>
        <begin position="314"/>
        <end position="339"/>
    </location>
</feature>
<feature type="domain" description="Concentrative nucleoside transporter C-terminal" evidence="10">
    <location>
        <begin position="388"/>
        <end position="601"/>
    </location>
</feature>
<name>A0A1L9PM77_ASPVE</name>
<keyword evidence="4 8" id="KW-0812">Transmembrane</keyword>
<feature type="transmembrane region" description="Helical" evidence="8">
    <location>
        <begin position="197"/>
        <end position="214"/>
    </location>
</feature>
<keyword evidence="6 8" id="KW-0472">Membrane</keyword>
<feature type="region of interest" description="Disordered" evidence="7">
    <location>
        <begin position="1"/>
        <end position="73"/>
    </location>
</feature>
<dbReference type="AlphaFoldDB" id="A0A1L9PM77"/>
<keyword evidence="3" id="KW-1003">Cell membrane</keyword>
<evidence type="ECO:0000256" key="7">
    <source>
        <dbReference type="SAM" id="MobiDB-lite"/>
    </source>
</evidence>
<gene>
    <name evidence="12" type="ORF">ASPVEDRAFT_42143</name>
</gene>
<dbReference type="PANTHER" id="PTHR10590:SF4">
    <property type="entry name" value="SOLUTE CARRIER FAMILY 28 MEMBER 3"/>
    <property type="match status" value="1"/>
</dbReference>
<evidence type="ECO:0000256" key="1">
    <source>
        <dbReference type="ARBA" id="ARBA00004651"/>
    </source>
</evidence>
<reference evidence="13" key="1">
    <citation type="journal article" date="2017" name="Genome Biol.">
        <title>Comparative genomics reveals high biological diversity and specific adaptations in the industrially and medically important fungal genus Aspergillus.</title>
        <authorList>
            <person name="de Vries R.P."/>
            <person name="Riley R."/>
            <person name="Wiebenga A."/>
            <person name="Aguilar-Osorio G."/>
            <person name="Amillis S."/>
            <person name="Uchima C.A."/>
            <person name="Anderluh G."/>
            <person name="Asadollahi M."/>
            <person name="Askin M."/>
            <person name="Barry K."/>
            <person name="Battaglia E."/>
            <person name="Bayram O."/>
            <person name="Benocci T."/>
            <person name="Braus-Stromeyer S.A."/>
            <person name="Caldana C."/>
            <person name="Canovas D."/>
            <person name="Cerqueira G.C."/>
            <person name="Chen F."/>
            <person name="Chen W."/>
            <person name="Choi C."/>
            <person name="Clum A."/>
            <person name="Dos Santos R.A."/>
            <person name="Damasio A.R."/>
            <person name="Diallinas G."/>
            <person name="Emri T."/>
            <person name="Fekete E."/>
            <person name="Flipphi M."/>
            <person name="Freyberg S."/>
            <person name="Gallo A."/>
            <person name="Gournas C."/>
            <person name="Habgood R."/>
            <person name="Hainaut M."/>
            <person name="Harispe M.L."/>
            <person name="Henrissat B."/>
            <person name="Hilden K.S."/>
            <person name="Hope R."/>
            <person name="Hossain A."/>
            <person name="Karabika E."/>
            <person name="Karaffa L."/>
            <person name="Karanyi Z."/>
            <person name="Krasevec N."/>
            <person name="Kuo A."/>
            <person name="Kusch H."/>
            <person name="LaButti K."/>
            <person name="Lagendijk E.L."/>
            <person name="Lapidus A."/>
            <person name="Levasseur A."/>
            <person name="Lindquist E."/>
            <person name="Lipzen A."/>
            <person name="Logrieco A.F."/>
            <person name="MacCabe A."/>
            <person name="Maekelae M.R."/>
            <person name="Malavazi I."/>
            <person name="Melin P."/>
            <person name="Meyer V."/>
            <person name="Mielnichuk N."/>
            <person name="Miskei M."/>
            <person name="Molnar A.P."/>
            <person name="Mule G."/>
            <person name="Ngan C.Y."/>
            <person name="Orejas M."/>
            <person name="Orosz E."/>
            <person name="Ouedraogo J.P."/>
            <person name="Overkamp K.M."/>
            <person name="Park H.-S."/>
            <person name="Perrone G."/>
            <person name="Piumi F."/>
            <person name="Punt P.J."/>
            <person name="Ram A.F."/>
            <person name="Ramon A."/>
            <person name="Rauscher S."/>
            <person name="Record E."/>
            <person name="Riano-Pachon D.M."/>
            <person name="Robert V."/>
            <person name="Roehrig J."/>
            <person name="Ruller R."/>
            <person name="Salamov A."/>
            <person name="Salih N.S."/>
            <person name="Samson R.A."/>
            <person name="Sandor E."/>
            <person name="Sanguinetti M."/>
            <person name="Schuetze T."/>
            <person name="Sepcic K."/>
            <person name="Shelest E."/>
            <person name="Sherlock G."/>
            <person name="Sophianopoulou V."/>
            <person name="Squina F.M."/>
            <person name="Sun H."/>
            <person name="Susca A."/>
            <person name="Todd R.B."/>
            <person name="Tsang A."/>
            <person name="Unkles S.E."/>
            <person name="van de Wiele N."/>
            <person name="van Rossen-Uffink D."/>
            <person name="Oliveira J.V."/>
            <person name="Vesth T.C."/>
            <person name="Visser J."/>
            <person name="Yu J.-H."/>
            <person name="Zhou M."/>
            <person name="Andersen M.R."/>
            <person name="Archer D.B."/>
            <person name="Baker S.E."/>
            <person name="Benoit I."/>
            <person name="Brakhage A.A."/>
            <person name="Braus G.H."/>
            <person name="Fischer R."/>
            <person name="Frisvad J.C."/>
            <person name="Goldman G.H."/>
            <person name="Houbraken J."/>
            <person name="Oakley B."/>
            <person name="Pocsi I."/>
            <person name="Scazzocchio C."/>
            <person name="Seiboth B."/>
            <person name="vanKuyk P.A."/>
            <person name="Wortman J."/>
            <person name="Dyer P.S."/>
            <person name="Grigoriev I.V."/>
        </authorList>
    </citation>
    <scope>NUCLEOTIDE SEQUENCE [LARGE SCALE GENOMIC DNA]</scope>
    <source>
        <strain evidence="13">CBS 583.65</strain>
    </source>
</reference>
<evidence type="ECO:0000256" key="2">
    <source>
        <dbReference type="ARBA" id="ARBA00009033"/>
    </source>
</evidence>
<dbReference type="InterPro" id="IPR008276">
    <property type="entry name" value="C_nuclsd_transpt"/>
</dbReference>
<dbReference type="Pfam" id="PF01773">
    <property type="entry name" value="Nucleos_tra2_N"/>
    <property type="match status" value="1"/>
</dbReference>
<dbReference type="Pfam" id="PF07670">
    <property type="entry name" value="Gate"/>
    <property type="match status" value="1"/>
</dbReference>
<evidence type="ECO:0000259" key="10">
    <source>
        <dbReference type="Pfam" id="PF07662"/>
    </source>
</evidence>
<dbReference type="OrthoDB" id="6075923at2759"/>
<protein>
    <recommendedName>
        <fullName evidence="14">Concentrative nucleoside transporter C-terminal domain-containing protein</fullName>
    </recommendedName>
</protein>
<keyword evidence="5 8" id="KW-1133">Transmembrane helix</keyword>
<dbReference type="GeneID" id="63728023"/>
<dbReference type="PANTHER" id="PTHR10590">
    <property type="entry name" value="SODIUM/NUCLEOSIDE COTRANSPORTER"/>
    <property type="match status" value="1"/>
</dbReference>
<evidence type="ECO:0000256" key="6">
    <source>
        <dbReference type="ARBA" id="ARBA00023136"/>
    </source>
</evidence>
<evidence type="ECO:0000256" key="4">
    <source>
        <dbReference type="ARBA" id="ARBA00022692"/>
    </source>
</evidence>
<feature type="transmembrane region" description="Helical" evidence="8">
    <location>
        <begin position="94"/>
        <end position="114"/>
    </location>
</feature>
<keyword evidence="13" id="KW-1185">Reference proteome</keyword>
<dbReference type="RefSeq" id="XP_040668401.1">
    <property type="nucleotide sequence ID" value="XM_040812512.1"/>
</dbReference>
<accession>A0A1L9PM77</accession>
<feature type="transmembrane region" description="Helical" evidence="8">
    <location>
        <begin position="446"/>
        <end position="470"/>
    </location>
</feature>
<evidence type="ECO:0000259" key="11">
    <source>
        <dbReference type="Pfam" id="PF07670"/>
    </source>
</evidence>
<evidence type="ECO:0000256" key="3">
    <source>
        <dbReference type="ARBA" id="ARBA00022475"/>
    </source>
</evidence>
<sequence>MTAENVLDGRALREPVTTNPSQDAIRGSSDLGPRGTDEHFRYSKEEMTEKKAIPDSHPVDSTSEPSGQDVEAGGRKAALKSRLHRYYRLYYRHFLYAVIWLLFTGWWITGLILYRKLGWVIPFLLYLAITLRLIFLYVPISILTRPMRYVWNNTASRFVTFIPEYLRVPAGALLTIAVILVGTFASAEAPGNKREDRAVSLFGLVVFIFCLWLSSRNRRKIIWHTVIVGMLVQFIIALFVLRTQVGFDIFNFISTLARELLGFAQKGVDFLTDENFIEGHNYFLVSVVPAIIFFVSLVQLLYYAGILQWAIRKLAVFFFWAMRVSGAEAVVAAASPFIGQGESAMLIKPFIPHCTMAEIHQIMCSGYATIAGSVLIAYIQLGVSGQALVSSCVMSIPASLACSKLRWPEEEETLTAGRVVIPEEQEDKPANLLDAFSKGAWLGIKIGGMITATLLCIISLIGLIDGLLTWWGRYLGINNPPLTLDLIVGYICYPIAFLLGVSREGDDILKVAKLIGLKLVANEFVAYKKLIEDEDYQDLSARSQIIVTYALAGFANIGSLGNQIGVLAQLAPSRSGDVSRVAVSAMLTGALSTFTSAAIAGLLIQNDEQYLS</sequence>
<evidence type="ECO:0000259" key="9">
    <source>
        <dbReference type="Pfam" id="PF01773"/>
    </source>
</evidence>
<dbReference type="InterPro" id="IPR011657">
    <property type="entry name" value="CNT_C_dom"/>
</dbReference>
<feature type="transmembrane region" description="Helical" evidence="8">
    <location>
        <begin position="282"/>
        <end position="302"/>
    </location>
</feature>
<dbReference type="Pfam" id="PF07662">
    <property type="entry name" value="Nucleos_tra2_C"/>
    <property type="match status" value="1"/>
</dbReference>
<feature type="transmembrane region" description="Helical" evidence="8">
    <location>
        <begin position="120"/>
        <end position="144"/>
    </location>
</feature>
<evidence type="ECO:0008006" key="14">
    <source>
        <dbReference type="Google" id="ProtNLM"/>
    </source>
</evidence>
<comment type="subcellular location">
    <subcellularLocation>
        <location evidence="1">Cell membrane</location>
        <topology evidence="1">Multi-pass membrane protein</topology>
    </subcellularLocation>
</comment>
<dbReference type="STRING" id="1036611.A0A1L9PM77"/>
<feature type="transmembrane region" description="Helical" evidence="8">
    <location>
        <begin position="221"/>
        <end position="241"/>
    </location>
</feature>
<feature type="domain" description="Concentrative nucleoside transporter N-terminal" evidence="9">
    <location>
        <begin position="202"/>
        <end position="273"/>
    </location>
</feature>
<proteinExistence type="inferred from homology"/>
<feature type="transmembrane region" description="Helical" evidence="8">
    <location>
        <begin position="482"/>
        <end position="501"/>
    </location>
</feature>
<dbReference type="GO" id="GO:0005337">
    <property type="term" value="F:nucleoside transmembrane transporter activity"/>
    <property type="evidence" value="ECO:0007669"/>
    <property type="project" value="InterPro"/>
</dbReference>
<dbReference type="InterPro" id="IPR002668">
    <property type="entry name" value="CNT_N_dom"/>
</dbReference>
<feature type="transmembrane region" description="Helical" evidence="8">
    <location>
        <begin position="165"/>
        <end position="185"/>
    </location>
</feature>